<protein>
    <submittedName>
        <fullName evidence="1">Uncharacterized protein</fullName>
    </submittedName>
</protein>
<accession>A0A7Z7N9F4</accession>
<dbReference type="RefSeq" id="WP_186241949.1">
    <property type="nucleotide sequence ID" value="NZ_OCTY01000002.1"/>
</dbReference>
<sequence length="75" mass="8023">MAFVVGNRLGTTGDGRRAAVVPRHVDPLLLGRWGAGEINDFVDLGLGDGGLRGAQFQNVTEKRLVALEMHQEGLP</sequence>
<keyword evidence="2" id="KW-1185">Reference proteome</keyword>
<evidence type="ECO:0000313" key="1">
    <source>
        <dbReference type="EMBL" id="SOJ53763.1"/>
    </source>
</evidence>
<proteinExistence type="predicted"/>
<comment type="caution">
    <text evidence="1">The sequence shown here is derived from an EMBL/GenBank/DDBJ whole genome shotgun (WGS) entry which is preliminary data.</text>
</comment>
<dbReference type="EMBL" id="OCTY01000002">
    <property type="protein sequence ID" value="SOJ53763.1"/>
    <property type="molecule type" value="Genomic_DNA"/>
</dbReference>
<evidence type="ECO:0000313" key="2">
    <source>
        <dbReference type="Proteomes" id="UP000554965"/>
    </source>
</evidence>
<gene>
    <name evidence="1" type="ORF">MSIMFB_01261</name>
</gene>
<dbReference type="Proteomes" id="UP000554965">
    <property type="component" value="Unassembled WGS sequence"/>
</dbReference>
<reference evidence="1 2" key="1">
    <citation type="submission" date="2017-10" db="EMBL/GenBank/DDBJ databases">
        <authorList>
            <consortium name="Urmite Genomes"/>
        </authorList>
    </citation>
    <scope>NUCLEOTIDE SEQUENCE [LARGE SCALE GENOMIC DNA]</scope>
    <source>
        <strain evidence="1 2">FB-527</strain>
    </source>
</reference>
<dbReference type="AlphaFoldDB" id="A0A7Z7N9F4"/>
<name>A0A7Z7N9F4_9MYCO</name>
<organism evidence="1 2">
    <name type="scientific">Mycobacterium simulans</name>
    <dbReference type="NCBI Taxonomy" id="627089"/>
    <lineage>
        <taxon>Bacteria</taxon>
        <taxon>Bacillati</taxon>
        <taxon>Actinomycetota</taxon>
        <taxon>Actinomycetes</taxon>
        <taxon>Mycobacteriales</taxon>
        <taxon>Mycobacteriaceae</taxon>
        <taxon>Mycobacterium</taxon>
    </lineage>
</organism>